<name>A0A3P8TJG8_AMPPE</name>
<dbReference type="InterPro" id="IPR000372">
    <property type="entry name" value="LRRNT"/>
</dbReference>
<evidence type="ECO:0000256" key="7">
    <source>
        <dbReference type="ARBA" id="ARBA00023136"/>
    </source>
</evidence>
<keyword evidence="3" id="KW-0812">Transmembrane</keyword>
<keyword evidence="12" id="KW-1185">Reference proteome</keyword>
<dbReference type="AlphaFoldDB" id="A0A3P8TJG8"/>
<evidence type="ECO:0000259" key="10">
    <source>
        <dbReference type="SMART" id="SM00013"/>
    </source>
</evidence>
<reference evidence="11" key="3">
    <citation type="submission" date="2025-09" db="UniProtKB">
        <authorList>
            <consortium name="Ensembl"/>
        </authorList>
    </citation>
    <scope>IDENTIFICATION</scope>
</reference>
<feature type="signal peptide" evidence="9">
    <location>
        <begin position="1"/>
        <end position="20"/>
    </location>
</feature>
<dbReference type="OMA" id="APHNSGH"/>
<dbReference type="SMART" id="SM00013">
    <property type="entry name" value="LRRNT"/>
    <property type="match status" value="1"/>
</dbReference>
<dbReference type="Pfam" id="PF01462">
    <property type="entry name" value="LRRNT"/>
    <property type="match status" value="1"/>
</dbReference>
<evidence type="ECO:0000256" key="5">
    <source>
        <dbReference type="ARBA" id="ARBA00022889"/>
    </source>
</evidence>
<feature type="domain" description="LRRNT" evidence="10">
    <location>
        <begin position="20"/>
        <end position="54"/>
    </location>
</feature>
<organism evidence="11 12">
    <name type="scientific">Amphiprion percula</name>
    <name type="common">Orange clownfish</name>
    <name type="synonym">Lutjanus percula</name>
    <dbReference type="NCBI Taxonomy" id="161767"/>
    <lineage>
        <taxon>Eukaryota</taxon>
        <taxon>Metazoa</taxon>
        <taxon>Chordata</taxon>
        <taxon>Craniata</taxon>
        <taxon>Vertebrata</taxon>
        <taxon>Euteleostomi</taxon>
        <taxon>Actinopterygii</taxon>
        <taxon>Neopterygii</taxon>
        <taxon>Teleostei</taxon>
        <taxon>Neoteleostei</taxon>
        <taxon>Acanthomorphata</taxon>
        <taxon>Ovalentaria</taxon>
        <taxon>Pomacentridae</taxon>
        <taxon>Amphiprion</taxon>
    </lineage>
</organism>
<dbReference type="Proteomes" id="UP000265080">
    <property type="component" value="Chromosome 5"/>
</dbReference>
<comment type="subcellular location">
    <subcellularLocation>
        <location evidence="1">Membrane</location>
        <topology evidence="1">Single-pass type I membrane protein</topology>
    </subcellularLocation>
</comment>
<evidence type="ECO:0000256" key="8">
    <source>
        <dbReference type="ARBA" id="ARBA00023157"/>
    </source>
</evidence>
<evidence type="ECO:0000256" key="1">
    <source>
        <dbReference type="ARBA" id="ARBA00004479"/>
    </source>
</evidence>
<dbReference type="PANTHER" id="PTHR22650">
    <property type="entry name" value="GLYCOPROTEIN IB BETA"/>
    <property type="match status" value="1"/>
</dbReference>
<keyword evidence="4 9" id="KW-0732">Signal</keyword>
<proteinExistence type="predicted"/>
<evidence type="ECO:0000256" key="4">
    <source>
        <dbReference type="ARBA" id="ARBA00022729"/>
    </source>
</evidence>
<protein>
    <recommendedName>
        <fullName evidence="10">LRRNT domain-containing protein</fullName>
    </recommendedName>
</protein>
<keyword evidence="2" id="KW-0433">Leucine-rich repeat</keyword>
<keyword evidence="8" id="KW-1015">Disulfide bond</keyword>
<sequence length="111" mass="11636">MKGLLLLFLLLLSGSQRSSACPHLCSCHGGQVDCSSRSLASSSLPTSFPAGTTDLRLHNNLLSTLPNGLLDGLTSLRSVSLHDSRGMGRTKIPGNQVFILFIGAAPHNSGH</sequence>
<evidence type="ECO:0000256" key="2">
    <source>
        <dbReference type="ARBA" id="ARBA00022614"/>
    </source>
</evidence>
<dbReference type="InterPro" id="IPR032675">
    <property type="entry name" value="LRR_dom_sf"/>
</dbReference>
<dbReference type="Gene3D" id="3.80.10.10">
    <property type="entry name" value="Ribonuclease Inhibitor"/>
    <property type="match status" value="1"/>
</dbReference>
<evidence type="ECO:0000256" key="9">
    <source>
        <dbReference type="SAM" id="SignalP"/>
    </source>
</evidence>
<evidence type="ECO:0000256" key="3">
    <source>
        <dbReference type="ARBA" id="ARBA00022692"/>
    </source>
</evidence>
<dbReference type="Ensembl" id="ENSAPET00000025385.1">
    <property type="protein sequence ID" value="ENSAPEP00000024736.1"/>
    <property type="gene ID" value="ENSAPEG00000017598.1"/>
</dbReference>
<evidence type="ECO:0000256" key="6">
    <source>
        <dbReference type="ARBA" id="ARBA00022989"/>
    </source>
</evidence>
<accession>A0A3P8TJG8</accession>
<keyword evidence="6" id="KW-1133">Transmembrane helix</keyword>
<dbReference type="GeneTree" id="ENSGT00940000177458"/>
<reference evidence="11" key="2">
    <citation type="submission" date="2025-08" db="UniProtKB">
        <authorList>
            <consortium name="Ensembl"/>
        </authorList>
    </citation>
    <scope>IDENTIFICATION</scope>
</reference>
<evidence type="ECO:0000313" key="11">
    <source>
        <dbReference type="Ensembl" id="ENSAPEP00000024736.1"/>
    </source>
</evidence>
<feature type="chain" id="PRO_5017986761" description="LRRNT domain-containing protein" evidence="9">
    <location>
        <begin position="21"/>
        <end position="111"/>
    </location>
</feature>
<dbReference type="PANTHER" id="PTHR22650:SF7">
    <property type="entry name" value="PLATELET GLYCOPROTEIN IB BETA CHAIN"/>
    <property type="match status" value="1"/>
</dbReference>
<keyword evidence="5" id="KW-0130">Cell adhesion</keyword>
<dbReference type="STRING" id="161767.ENSAPEP00000024736"/>
<keyword evidence="7" id="KW-0472">Membrane</keyword>
<reference evidence="11 12" key="1">
    <citation type="submission" date="2018-03" db="EMBL/GenBank/DDBJ databases">
        <title>Finding Nemo's genes: A chromosome-scale reference assembly of the genome of the orange clownfish Amphiprion percula.</title>
        <authorList>
            <person name="Lehmann R."/>
        </authorList>
    </citation>
    <scope>NUCLEOTIDE SEQUENCE</scope>
</reference>
<dbReference type="InterPro" id="IPR052313">
    <property type="entry name" value="GPIb-IX-V_Complex"/>
</dbReference>
<dbReference type="SUPFAM" id="SSF52058">
    <property type="entry name" value="L domain-like"/>
    <property type="match status" value="1"/>
</dbReference>
<evidence type="ECO:0000313" key="12">
    <source>
        <dbReference type="Proteomes" id="UP000265080"/>
    </source>
</evidence>
<dbReference type="GO" id="GO:0016020">
    <property type="term" value="C:membrane"/>
    <property type="evidence" value="ECO:0007669"/>
    <property type="project" value="UniProtKB-SubCell"/>
</dbReference>